<dbReference type="PROSITE" id="PS51186">
    <property type="entry name" value="GNAT"/>
    <property type="match status" value="1"/>
</dbReference>
<dbReference type="Pfam" id="PF13508">
    <property type="entry name" value="Acetyltransf_7"/>
    <property type="match status" value="1"/>
</dbReference>
<evidence type="ECO:0000256" key="2">
    <source>
        <dbReference type="ARBA" id="ARBA00023315"/>
    </source>
</evidence>
<dbReference type="InterPro" id="IPR000182">
    <property type="entry name" value="GNAT_dom"/>
</dbReference>
<dbReference type="CDD" id="cd04301">
    <property type="entry name" value="NAT_SF"/>
    <property type="match status" value="1"/>
</dbReference>
<protein>
    <submittedName>
        <fullName evidence="4">Acetyltransferase (GNAT) domain-containing protein</fullName>
    </submittedName>
</protein>
<keyword evidence="2" id="KW-0012">Acyltransferase</keyword>
<dbReference type="InterPro" id="IPR050832">
    <property type="entry name" value="Bact_Acetyltransf"/>
</dbReference>
<dbReference type="Proteomes" id="UP000198885">
    <property type="component" value="Unassembled WGS sequence"/>
</dbReference>
<dbReference type="AlphaFoldDB" id="A0A1H9VUQ5"/>
<evidence type="ECO:0000259" key="3">
    <source>
        <dbReference type="PROSITE" id="PS51186"/>
    </source>
</evidence>
<evidence type="ECO:0000313" key="5">
    <source>
        <dbReference type="Proteomes" id="UP000198885"/>
    </source>
</evidence>
<evidence type="ECO:0000256" key="1">
    <source>
        <dbReference type="ARBA" id="ARBA00022679"/>
    </source>
</evidence>
<evidence type="ECO:0000313" key="4">
    <source>
        <dbReference type="EMBL" id="SES25322.1"/>
    </source>
</evidence>
<name>A0A1H9VUQ5_9RHOB</name>
<dbReference type="GO" id="GO:0016747">
    <property type="term" value="F:acyltransferase activity, transferring groups other than amino-acyl groups"/>
    <property type="evidence" value="ECO:0007669"/>
    <property type="project" value="InterPro"/>
</dbReference>
<dbReference type="EMBL" id="FOGU01000008">
    <property type="protein sequence ID" value="SES25322.1"/>
    <property type="molecule type" value="Genomic_DNA"/>
</dbReference>
<sequence>MDETHAVTIRLARPDDLAVLDALFGRSYPALLKNDYPPSVRVTAIPLISRAQPALLASGTYWVAEREDGQVVGAGGWTRAERSGAVGDVRHVVTEARCVRQGIGGRLMRHAIAAARTAGLIRLDCLSTRTAVPFYASLGFAAGEAVDVALARGVVFPAVRMRLGL</sequence>
<organism evidence="4 5">
    <name type="scientific">Tranquillimonas rosea</name>
    <dbReference type="NCBI Taxonomy" id="641238"/>
    <lineage>
        <taxon>Bacteria</taxon>
        <taxon>Pseudomonadati</taxon>
        <taxon>Pseudomonadota</taxon>
        <taxon>Alphaproteobacteria</taxon>
        <taxon>Rhodobacterales</taxon>
        <taxon>Roseobacteraceae</taxon>
        <taxon>Tranquillimonas</taxon>
    </lineage>
</organism>
<dbReference type="PANTHER" id="PTHR43877">
    <property type="entry name" value="AMINOALKYLPHOSPHONATE N-ACETYLTRANSFERASE-RELATED-RELATED"/>
    <property type="match status" value="1"/>
</dbReference>
<dbReference type="Gene3D" id="3.40.630.30">
    <property type="match status" value="1"/>
</dbReference>
<keyword evidence="1 4" id="KW-0808">Transferase</keyword>
<dbReference type="RefSeq" id="WP_092694742.1">
    <property type="nucleotide sequence ID" value="NZ_FOGU01000008.1"/>
</dbReference>
<feature type="domain" description="N-acetyltransferase" evidence="3">
    <location>
        <begin position="7"/>
        <end position="165"/>
    </location>
</feature>
<gene>
    <name evidence="4" type="ORF">SAMN04490244_108113</name>
</gene>
<dbReference type="SUPFAM" id="SSF55729">
    <property type="entry name" value="Acyl-CoA N-acyltransferases (Nat)"/>
    <property type="match status" value="1"/>
</dbReference>
<dbReference type="STRING" id="641238.SAMN04490244_108113"/>
<accession>A0A1H9VUQ5</accession>
<dbReference type="OrthoDB" id="118465at2"/>
<proteinExistence type="predicted"/>
<reference evidence="4 5" key="1">
    <citation type="submission" date="2016-10" db="EMBL/GenBank/DDBJ databases">
        <authorList>
            <person name="de Groot N.N."/>
        </authorList>
    </citation>
    <scope>NUCLEOTIDE SEQUENCE [LARGE SCALE GENOMIC DNA]</scope>
    <source>
        <strain evidence="4 5">DSM 23042</strain>
    </source>
</reference>
<keyword evidence="5" id="KW-1185">Reference proteome</keyword>
<dbReference type="InterPro" id="IPR016181">
    <property type="entry name" value="Acyl_CoA_acyltransferase"/>
</dbReference>